<dbReference type="PROSITE" id="PS50041">
    <property type="entry name" value="C_TYPE_LECTIN_2"/>
    <property type="match status" value="2"/>
</dbReference>
<evidence type="ECO:0000313" key="2">
    <source>
        <dbReference type="EMBL" id="EKC35711.1"/>
    </source>
</evidence>
<evidence type="ECO:0000259" key="1">
    <source>
        <dbReference type="PROSITE" id="PS50041"/>
    </source>
</evidence>
<dbReference type="EMBL" id="JH817458">
    <property type="protein sequence ID" value="EKC35711.1"/>
    <property type="molecule type" value="Genomic_DNA"/>
</dbReference>
<dbReference type="InParanoid" id="K1RMU1"/>
<dbReference type="CDD" id="cd00037">
    <property type="entry name" value="CLECT"/>
    <property type="match status" value="2"/>
</dbReference>
<gene>
    <name evidence="2" type="ORF">CGI_10018364</name>
</gene>
<dbReference type="InterPro" id="IPR050111">
    <property type="entry name" value="C-type_lectin/snaclec_domain"/>
</dbReference>
<dbReference type="Gene3D" id="3.10.100.10">
    <property type="entry name" value="Mannose-Binding Protein A, subunit A"/>
    <property type="match status" value="2"/>
</dbReference>
<proteinExistence type="predicted"/>
<dbReference type="GO" id="GO:0030246">
    <property type="term" value="F:carbohydrate binding"/>
    <property type="evidence" value="ECO:0007669"/>
    <property type="project" value="UniProtKB-KW"/>
</dbReference>
<dbReference type="SUPFAM" id="SSF56436">
    <property type="entry name" value="C-type lectin-like"/>
    <property type="match status" value="2"/>
</dbReference>
<name>K1RMU1_MAGGI</name>
<dbReference type="HOGENOM" id="CLU_1035316_0_0_1"/>
<keyword evidence="2" id="KW-0430">Lectin</keyword>
<feature type="domain" description="C-type lectin" evidence="1">
    <location>
        <begin position="142"/>
        <end position="259"/>
    </location>
</feature>
<dbReference type="AlphaFoldDB" id="K1RMU1"/>
<dbReference type="InterPro" id="IPR016186">
    <property type="entry name" value="C-type_lectin-like/link_sf"/>
</dbReference>
<organism evidence="2">
    <name type="scientific">Magallana gigas</name>
    <name type="common">Pacific oyster</name>
    <name type="synonym">Crassostrea gigas</name>
    <dbReference type="NCBI Taxonomy" id="29159"/>
    <lineage>
        <taxon>Eukaryota</taxon>
        <taxon>Metazoa</taxon>
        <taxon>Spiralia</taxon>
        <taxon>Lophotrochozoa</taxon>
        <taxon>Mollusca</taxon>
        <taxon>Bivalvia</taxon>
        <taxon>Autobranchia</taxon>
        <taxon>Pteriomorphia</taxon>
        <taxon>Ostreida</taxon>
        <taxon>Ostreoidea</taxon>
        <taxon>Ostreidae</taxon>
        <taxon>Magallana</taxon>
    </lineage>
</organism>
<dbReference type="InterPro" id="IPR001304">
    <property type="entry name" value="C-type_lectin-like"/>
</dbReference>
<dbReference type="PANTHER" id="PTHR22803">
    <property type="entry name" value="MANNOSE, PHOSPHOLIPASE, LECTIN RECEPTOR RELATED"/>
    <property type="match status" value="1"/>
</dbReference>
<protein>
    <submittedName>
        <fullName evidence="2">C-type lectin domain family 4 member G</fullName>
    </submittedName>
</protein>
<feature type="domain" description="C-type lectin" evidence="1">
    <location>
        <begin position="26"/>
        <end position="127"/>
    </location>
</feature>
<sequence length="269" mass="30883">METVKTLQLSSWRKIDKACKPPFHTLANSCYYISRDKVWGDEAFARCINIGGYLANFETLEEAMLMKQKLKKMNSGLDFFVGGRNINKRKQGGDWRWIKNGTMTKMTYFAFGNGQPNGSYSSAQDCMIFCANKACKPPFHRFANSCYYISRDKVWGDEAFARCINIGGYLANFETLEEAMLMKQKLKKMNSGLHFFVGGRNINRRKPGGDWRWIKNGTMTKMSYFAFGNNQPSGSDRSAEDCMFFFASEYNRFHDATCDNYNGGYICEK</sequence>
<dbReference type="Pfam" id="PF00059">
    <property type="entry name" value="Lectin_C"/>
    <property type="match status" value="2"/>
</dbReference>
<dbReference type="SMART" id="SM00034">
    <property type="entry name" value="CLECT"/>
    <property type="match status" value="2"/>
</dbReference>
<reference evidence="2" key="1">
    <citation type="journal article" date="2012" name="Nature">
        <title>The oyster genome reveals stress adaptation and complexity of shell formation.</title>
        <authorList>
            <person name="Zhang G."/>
            <person name="Fang X."/>
            <person name="Guo X."/>
            <person name="Li L."/>
            <person name="Luo R."/>
            <person name="Xu F."/>
            <person name="Yang P."/>
            <person name="Zhang L."/>
            <person name="Wang X."/>
            <person name="Qi H."/>
            <person name="Xiong Z."/>
            <person name="Que H."/>
            <person name="Xie Y."/>
            <person name="Holland P.W."/>
            <person name="Paps J."/>
            <person name="Zhu Y."/>
            <person name="Wu F."/>
            <person name="Chen Y."/>
            <person name="Wang J."/>
            <person name="Peng C."/>
            <person name="Meng J."/>
            <person name="Yang L."/>
            <person name="Liu J."/>
            <person name="Wen B."/>
            <person name="Zhang N."/>
            <person name="Huang Z."/>
            <person name="Zhu Q."/>
            <person name="Feng Y."/>
            <person name="Mount A."/>
            <person name="Hedgecock D."/>
            <person name="Xu Z."/>
            <person name="Liu Y."/>
            <person name="Domazet-Loso T."/>
            <person name="Du Y."/>
            <person name="Sun X."/>
            <person name="Zhang S."/>
            <person name="Liu B."/>
            <person name="Cheng P."/>
            <person name="Jiang X."/>
            <person name="Li J."/>
            <person name="Fan D."/>
            <person name="Wang W."/>
            <person name="Fu W."/>
            <person name="Wang T."/>
            <person name="Wang B."/>
            <person name="Zhang J."/>
            <person name="Peng Z."/>
            <person name="Li Y."/>
            <person name="Li N."/>
            <person name="Wang J."/>
            <person name="Chen M."/>
            <person name="He Y."/>
            <person name="Tan F."/>
            <person name="Song X."/>
            <person name="Zheng Q."/>
            <person name="Huang R."/>
            <person name="Yang H."/>
            <person name="Du X."/>
            <person name="Chen L."/>
            <person name="Yang M."/>
            <person name="Gaffney P.M."/>
            <person name="Wang S."/>
            <person name="Luo L."/>
            <person name="She Z."/>
            <person name="Ming Y."/>
            <person name="Huang W."/>
            <person name="Zhang S."/>
            <person name="Huang B."/>
            <person name="Zhang Y."/>
            <person name="Qu T."/>
            <person name="Ni P."/>
            <person name="Miao G."/>
            <person name="Wang J."/>
            <person name="Wang Q."/>
            <person name="Steinberg C.E."/>
            <person name="Wang H."/>
            <person name="Li N."/>
            <person name="Qian L."/>
            <person name="Zhang G."/>
            <person name="Li Y."/>
            <person name="Yang H."/>
            <person name="Liu X."/>
            <person name="Wang J."/>
            <person name="Yin Y."/>
            <person name="Wang J."/>
        </authorList>
    </citation>
    <scope>NUCLEOTIDE SEQUENCE [LARGE SCALE GENOMIC DNA]</scope>
    <source>
        <strain evidence="2">05x7-T-G4-1.051#20</strain>
    </source>
</reference>
<accession>K1RMU1</accession>
<dbReference type="InterPro" id="IPR016187">
    <property type="entry name" value="CTDL_fold"/>
</dbReference>